<feature type="transmembrane region" description="Helical" evidence="1">
    <location>
        <begin position="70"/>
        <end position="88"/>
    </location>
</feature>
<feature type="transmembrane region" description="Helical" evidence="1">
    <location>
        <begin position="149"/>
        <end position="169"/>
    </location>
</feature>
<protein>
    <submittedName>
        <fullName evidence="2">Uncharacterized protein</fullName>
    </submittedName>
</protein>
<keyword evidence="3" id="KW-1185">Reference proteome</keyword>
<keyword evidence="1" id="KW-0812">Transmembrane</keyword>
<accession>A0ABW8IW69</accession>
<sequence length="185" mass="20105">MLISGADLGGRTKSGFAWWRMLAWLLLLLAAYGGVQYIKHAQQVWGVLQTLPAGDEQSGAALHGMLAWDLGYLVAALVLIVACAGCILRQAWARPVLRVIALVLCVWSAYRGLLLWQQWGTLNEAGSALSANAQASSIPNMQLGDLRRIVLVGLGLRAIAVPVLLWLAWQLGQPAVRLQFRARRG</sequence>
<organism evidence="2 3">
    <name type="scientific">Dyella lipolytica</name>
    <dbReference type="NCBI Taxonomy" id="1867835"/>
    <lineage>
        <taxon>Bacteria</taxon>
        <taxon>Pseudomonadati</taxon>
        <taxon>Pseudomonadota</taxon>
        <taxon>Gammaproteobacteria</taxon>
        <taxon>Lysobacterales</taxon>
        <taxon>Rhodanobacteraceae</taxon>
        <taxon>Dyella</taxon>
    </lineage>
</organism>
<comment type="caution">
    <text evidence="2">The sequence shown here is derived from an EMBL/GenBank/DDBJ whole genome shotgun (WGS) entry which is preliminary data.</text>
</comment>
<proteinExistence type="predicted"/>
<keyword evidence="1" id="KW-1133">Transmembrane helix</keyword>
<evidence type="ECO:0000256" key="1">
    <source>
        <dbReference type="SAM" id="Phobius"/>
    </source>
</evidence>
<feature type="transmembrane region" description="Helical" evidence="1">
    <location>
        <begin position="21"/>
        <end position="38"/>
    </location>
</feature>
<name>A0ABW8IW69_9GAMM</name>
<dbReference type="EMBL" id="JADIKG010000012">
    <property type="protein sequence ID" value="MFK2874194.1"/>
    <property type="molecule type" value="Genomic_DNA"/>
</dbReference>
<dbReference type="Proteomes" id="UP001620405">
    <property type="component" value="Unassembled WGS sequence"/>
</dbReference>
<evidence type="ECO:0000313" key="3">
    <source>
        <dbReference type="Proteomes" id="UP001620405"/>
    </source>
</evidence>
<reference evidence="2 3" key="1">
    <citation type="submission" date="2020-10" db="EMBL/GenBank/DDBJ databases">
        <title>Phylogeny of dyella-like bacteria.</title>
        <authorList>
            <person name="Fu J."/>
        </authorList>
    </citation>
    <scope>NUCLEOTIDE SEQUENCE [LARGE SCALE GENOMIC DNA]</scope>
    <source>
        <strain evidence="2 3">DHOB07</strain>
    </source>
</reference>
<dbReference type="RefSeq" id="WP_284401410.1">
    <property type="nucleotide sequence ID" value="NZ_BSNQ01000009.1"/>
</dbReference>
<evidence type="ECO:0000313" key="2">
    <source>
        <dbReference type="EMBL" id="MFK2874194.1"/>
    </source>
</evidence>
<feature type="transmembrane region" description="Helical" evidence="1">
    <location>
        <begin position="95"/>
        <end position="113"/>
    </location>
</feature>
<keyword evidence="1" id="KW-0472">Membrane</keyword>
<gene>
    <name evidence="2" type="ORF">ISP13_11675</name>
</gene>